<organism evidence="1 2">
    <name type="scientific">Ixodes persulcatus</name>
    <name type="common">Taiga tick</name>
    <dbReference type="NCBI Taxonomy" id="34615"/>
    <lineage>
        <taxon>Eukaryota</taxon>
        <taxon>Metazoa</taxon>
        <taxon>Ecdysozoa</taxon>
        <taxon>Arthropoda</taxon>
        <taxon>Chelicerata</taxon>
        <taxon>Arachnida</taxon>
        <taxon>Acari</taxon>
        <taxon>Parasitiformes</taxon>
        <taxon>Ixodida</taxon>
        <taxon>Ixodoidea</taxon>
        <taxon>Ixodidae</taxon>
        <taxon>Ixodinae</taxon>
        <taxon>Ixodes</taxon>
    </lineage>
</organism>
<evidence type="ECO:0000313" key="1">
    <source>
        <dbReference type="EMBL" id="KAG0421293.1"/>
    </source>
</evidence>
<dbReference type="Proteomes" id="UP000805193">
    <property type="component" value="Unassembled WGS sequence"/>
</dbReference>
<keyword evidence="2" id="KW-1185">Reference proteome</keyword>
<comment type="caution">
    <text evidence="1">The sequence shown here is derived from an EMBL/GenBank/DDBJ whole genome shotgun (WGS) entry which is preliminary data.</text>
</comment>
<protein>
    <submittedName>
        <fullName evidence="1">Uncharacterized protein</fullName>
    </submittedName>
</protein>
<dbReference type="EMBL" id="JABSTQ010010391">
    <property type="protein sequence ID" value="KAG0421293.1"/>
    <property type="molecule type" value="Genomic_DNA"/>
</dbReference>
<name>A0AC60PKK5_IXOPE</name>
<proteinExistence type="predicted"/>
<sequence>MKMHEQLKQVINETKDALQANLARIASSHSSVNTDITEGHAHRQRRSSGILGKRSIRYIDFVDAPARTFDGILRDMGLAVECSVPINGYKGPSPTVNLPHFDLVCGFTVDYMHAVLLGQYWSHLKQLVEASHILLSKVLTQASIDSAKKLLKNFVAGTQRLYGDTAMSFNIHQLLHLPEVARHFGPLWGHSSFVFEGGNGRLVKLVTGASGVPLQIVERVVMQQQLESFLASPLVSDSVTRLCRDMLGYAKLENALHVDDVCLLGYPCQIATPQEVKSALVGQVCPDMSMEYNRLTYKGHILHSTSYKRATRSDSSVVECEDGRYFVITKIISALRTPLRFAAPDLADRDQTNRTPSPKGSCRARNGTEVRRGIAGCVKSDSPGCCVGSGKRPVISERRFL</sequence>
<evidence type="ECO:0000313" key="2">
    <source>
        <dbReference type="Proteomes" id="UP000805193"/>
    </source>
</evidence>
<gene>
    <name evidence="1" type="ORF">HPB47_002810</name>
</gene>
<accession>A0AC60PKK5</accession>
<reference evidence="1 2" key="1">
    <citation type="journal article" date="2020" name="Cell">
        <title>Large-Scale Comparative Analyses of Tick Genomes Elucidate Their Genetic Diversity and Vector Capacities.</title>
        <authorList>
            <consortium name="Tick Genome and Microbiome Consortium (TIGMIC)"/>
            <person name="Jia N."/>
            <person name="Wang J."/>
            <person name="Shi W."/>
            <person name="Du L."/>
            <person name="Sun Y."/>
            <person name="Zhan W."/>
            <person name="Jiang J.F."/>
            <person name="Wang Q."/>
            <person name="Zhang B."/>
            <person name="Ji P."/>
            <person name="Bell-Sakyi L."/>
            <person name="Cui X.M."/>
            <person name="Yuan T.T."/>
            <person name="Jiang B.G."/>
            <person name="Yang W.F."/>
            <person name="Lam T.T."/>
            <person name="Chang Q.C."/>
            <person name="Ding S.J."/>
            <person name="Wang X.J."/>
            <person name="Zhu J.G."/>
            <person name="Ruan X.D."/>
            <person name="Zhao L."/>
            <person name="Wei J.T."/>
            <person name="Ye R.Z."/>
            <person name="Que T.C."/>
            <person name="Du C.H."/>
            <person name="Zhou Y.H."/>
            <person name="Cheng J.X."/>
            <person name="Dai P.F."/>
            <person name="Guo W.B."/>
            <person name="Han X.H."/>
            <person name="Huang E.J."/>
            <person name="Li L.F."/>
            <person name="Wei W."/>
            <person name="Gao Y.C."/>
            <person name="Liu J.Z."/>
            <person name="Shao H.Z."/>
            <person name="Wang X."/>
            <person name="Wang C.C."/>
            <person name="Yang T.C."/>
            <person name="Huo Q.B."/>
            <person name="Li W."/>
            <person name="Chen H.Y."/>
            <person name="Chen S.E."/>
            <person name="Zhou L.G."/>
            <person name="Ni X.B."/>
            <person name="Tian J.H."/>
            <person name="Sheng Y."/>
            <person name="Liu T."/>
            <person name="Pan Y.S."/>
            <person name="Xia L.Y."/>
            <person name="Li J."/>
            <person name="Zhao F."/>
            <person name="Cao W.C."/>
        </authorList>
    </citation>
    <scope>NUCLEOTIDE SEQUENCE [LARGE SCALE GENOMIC DNA]</scope>
    <source>
        <strain evidence="1">Iper-2018</strain>
    </source>
</reference>